<evidence type="ECO:0000313" key="1">
    <source>
        <dbReference type="EMBL" id="TVU40199.1"/>
    </source>
</evidence>
<dbReference type="Gramene" id="TVU40199">
    <property type="protein sequence ID" value="TVU40199"/>
    <property type="gene ID" value="EJB05_13650"/>
</dbReference>
<keyword evidence="2" id="KW-1185">Reference proteome</keyword>
<gene>
    <name evidence="1" type="ORF">EJB05_13650</name>
</gene>
<comment type="caution">
    <text evidence="1">The sequence shown here is derived from an EMBL/GenBank/DDBJ whole genome shotgun (WGS) entry which is preliminary data.</text>
</comment>
<proteinExistence type="predicted"/>
<protein>
    <submittedName>
        <fullName evidence="1">Uncharacterized protein</fullName>
    </submittedName>
</protein>
<dbReference type="AlphaFoldDB" id="A0A5J9VVE9"/>
<name>A0A5J9VVE9_9POAL</name>
<dbReference type="Proteomes" id="UP000324897">
    <property type="component" value="Chromosome 4"/>
</dbReference>
<sequence>MPGLLLHSTQPRNASTKRALLTSVRFLKSLKNAARHRTNLQNLTARLALRHWTAAPIAKRAIVVVVNDTTELEGQS</sequence>
<accession>A0A5J9VVE9</accession>
<organism evidence="1 2">
    <name type="scientific">Eragrostis curvula</name>
    <name type="common">weeping love grass</name>
    <dbReference type="NCBI Taxonomy" id="38414"/>
    <lineage>
        <taxon>Eukaryota</taxon>
        <taxon>Viridiplantae</taxon>
        <taxon>Streptophyta</taxon>
        <taxon>Embryophyta</taxon>
        <taxon>Tracheophyta</taxon>
        <taxon>Spermatophyta</taxon>
        <taxon>Magnoliopsida</taxon>
        <taxon>Liliopsida</taxon>
        <taxon>Poales</taxon>
        <taxon>Poaceae</taxon>
        <taxon>PACMAD clade</taxon>
        <taxon>Chloridoideae</taxon>
        <taxon>Eragrostideae</taxon>
        <taxon>Eragrostidinae</taxon>
        <taxon>Eragrostis</taxon>
    </lineage>
</organism>
<feature type="non-terminal residue" evidence="1">
    <location>
        <position position="1"/>
    </location>
</feature>
<dbReference type="EMBL" id="RWGY01000007">
    <property type="protein sequence ID" value="TVU40199.1"/>
    <property type="molecule type" value="Genomic_DNA"/>
</dbReference>
<evidence type="ECO:0000313" key="2">
    <source>
        <dbReference type="Proteomes" id="UP000324897"/>
    </source>
</evidence>
<reference evidence="1 2" key="1">
    <citation type="journal article" date="2019" name="Sci. Rep.">
        <title>A high-quality genome of Eragrostis curvula grass provides insights into Poaceae evolution and supports new strategies to enhance forage quality.</title>
        <authorList>
            <person name="Carballo J."/>
            <person name="Santos B.A.C.M."/>
            <person name="Zappacosta D."/>
            <person name="Garbus I."/>
            <person name="Selva J.P."/>
            <person name="Gallo C.A."/>
            <person name="Diaz A."/>
            <person name="Albertini E."/>
            <person name="Caccamo M."/>
            <person name="Echenique V."/>
        </authorList>
    </citation>
    <scope>NUCLEOTIDE SEQUENCE [LARGE SCALE GENOMIC DNA]</scope>
    <source>
        <strain evidence="2">cv. Victoria</strain>
        <tissue evidence="1">Leaf</tissue>
    </source>
</reference>